<dbReference type="EMBL" id="QVTE01000051">
    <property type="protein sequence ID" value="RFU66421.1"/>
    <property type="molecule type" value="Genomic_DNA"/>
</dbReference>
<evidence type="ECO:0000256" key="6">
    <source>
        <dbReference type="PIRSR" id="PIRSR601765-1"/>
    </source>
</evidence>
<accession>A0A372LJW1</accession>
<keyword evidence="8" id="KW-1185">Reference proteome</keyword>
<dbReference type="PANTHER" id="PTHR43175">
    <property type="entry name" value="CARBONIC ANHYDRASE"/>
    <property type="match status" value="1"/>
</dbReference>
<dbReference type="SUPFAM" id="SSF53056">
    <property type="entry name" value="beta-carbonic anhydrase, cab"/>
    <property type="match status" value="1"/>
</dbReference>
<comment type="cofactor">
    <cofactor evidence="6">
        <name>Zn(2+)</name>
        <dbReference type="ChEBI" id="CHEBI:29105"/>
    </cofactor>
    <text evidence="6">Binds 1 zinc ion per subunit.</text>
</comment>
<evidence type="ECO:0000313" key="7">
    <source>
        <dbReference type="EMBL" id="RFU66421.1"/>
    </source>
</evidence>
<comment type="caution">
    <text evidence="7">The sequence shown here is derived from an EMBL/GenBank/DDBJ whole genome shotgun (WGS) entry which is preliminary data.</text>
</comment>
<evidence type="ECO:0000256" key="2">
    <source>
        <dbReference type="ARBA" id="ARBA00012925"/>
    </source>
</evidence>
<comment type="similarity">
    <text evidence="1">Belongs to the beta-class carbonic anhydrase family.</text>
</comment>
<dbReference type="Proteomes" id="UP000264541">
    <property type="component" value="Unassembled WGS sequence"/>
</dbReference>
<evidence type="ECO:0000256" key="1">
    <source>
        <dbReference type="ARBA" id="ARBA00006217"/>
    </source>
</evidence>
<protein>
    <recommendedName>
        <fullName evidence="2">carbonic anhydrase</fullName>
        <ecNumber evidence="2">4.2.1.1</ecNumber>
    </recommendedName>
</protein>
<reference evidence="7 8" key="1">
    <citation type="submission" date="2018-08" db="EMBL/GenBank/DDBJ databases">
        <title>Bacillus chawlae sp. nov., Bacillus glennii sp. nov., and Bacillus saganii sp. nov. Isolated from the Vehicle Assembly Building at Kennedy Space Center where the Viking Spacecraft were Assembled.</title>
        <authorList>
            <person name="Seuylemezian A."/>
            <person name="Vaishampayan P."/>
        </authorList>
    </citation>
    <scope>NUCLEOTIDE SEQUENCE [LARGE SCALE GENOMIC DNA]</scope>
    <source>
        <strain evidence="7 8">V47-23a</strain>
    </source>
</reference>
<dbReference type="GO" id="GO:0004089">
    <property type="term" value="F:carbonate dehydratase activity"/>
    <property type="evidence" value="ECO:0007669"/>
    <property type="project" value="UniProtKB-EC"/>
</dbReference>
<sequence>MTLLNEILEYNEAFVNNKEYMEYSTDKFPDKRMIIISCMDTRLVELLPKSMNIRNGDVKFIKTAGAVVSHPFGSVMRSVLVAAYELKADEVFVIGHYDCGMSAINADALLEKMVDRGISEETISTLEHSGINLKHWLRGFDDVSDSVRNSVSIIKNHPLLPKDVAIHGLVVSPKTGKLDVVVDGYQKD</sequence>
<name>A0A372LJW1_9BACI</name>
<evidence type="ECO:0000313" key="8">
    <source>
        <dbReference type="Proteomes" id="UP000264541"/>
    </source>
</evidence>
<evidence type="ECO:0000256" key="4">
    <source>
        <dbReference type="ARBA" id="ARBA00022833"/>
    </source>
</evidence>
<dbReference type="Pfam" id="PF00484">
    <property type="entry name" value="Pro_CA"/>
    <property type="match status" value="1"/>
</dbReference>
<dbReference type="GO" id="GO:0008270">
    <property type="term" value="F:zinc ion binding"/>
    <property type="evidence" value="ECO:0007669"/>
    <property type="project" value="InterPro"/>
</dbReference>
<dbReference type="InterPro" id="IPR001765">
    <property type="entry name" value="Carbonic_anhydrase"/>
</dbReference>
<evidence type="ECO:0000256" key="3">
    <source>
        <dbReference type="ARBA" id="ARBA00022723"/>
    </source>
</evidence>
<organism evidence="7 8">
    <name type="scientific">Peribacillus saganii</name>
    <dbReference type="NCBI Taxonomy" id="2303992"/>
    <lineage>
        <taxon>Bacteria</taxon>
        <taxon>Bacillati</taxon>
        <taxon>Bacillota</taxon>
        <taxon>Bacilli</taxon>
        <taxon>Bacillales</taxon>
        <taxon>Bacillaceae</taxon>
        <taxon>Peribacillus</taxon>
    </lineage>
</organism>
<dbReference type="CDD" id="cd03379">
    <property type="entry name" value="beta_CA_cladeD"/>
    <property type="match status" value="1"/>
</dbReference>
<feature type="binding site" evidence="6">
    <location>
        <position position="99"/>
    </location>
    <ligand>
        <name>Zn(2+)</name>
        <dbReference type="ChEBI" id="CHEBI:29105"/>
    </ligand>
</feature>
<gene>
    <name evidence="7" type="ORF">D0469_17475</name>
</gene>
<dbReference type="RefSeq" id="WP_117328005.1">
    <property type="nucleotide sequence ID" value="NZ_QVTE01000051.1"/>
</dbReference>
<keyword evidence="3 6" id="KW-0479">Metal-binding</keyword>
<proteinExistence type="inferred from homology"/>
<feature type="binding site" evidence="6">
    <location>
        <position position="40"/>
    </location>
    <ligand>
        <name>Zn(2+)</name>
        <dbReference type="ChEBI" id="CHEBI:29105"/>
    </ligand>
</feature>
<dbReference type="Gene3D" id="3.40.1050.10">
    <property type="entry name" value="Carbonic anhydrase"/>
    <property type="match status" value="1"/>
</dbReference>
<dbReference type="OrthoDB" id="9792260at2"/>
<feature type="binding site" evidence="6">
    <location>
        <position position="96"/>
    </location>
    <ligand>
        <name>Zn(2+)</name>
        <dbReference type="ChEBI" id="CHEBI:29105"/>
    </ligand>
</feature>
<dbReference type="AlphaFoldDB" id="A0A372LJW1"/>
<comment type="catalytic activity">
    <reaction evidence="5">
        <text>hydrogencarbonate + H(+) = CO2 + H2O</text>
        <dbReference type="Rhea" id="RHEA:10748"/>
        <dbReference type="ChEBI" id="CHEBI:15377"/>
        <dbReference type="ChEBI" id="CHEBI:15378"/>
        <dbReference type="ChEBI" id="CHEBI:16526"/>
        <dbReference type="ChEBI" id="CHEBI:17544"/>
        <dbReference type="EC" id="4.2.1.1"/>
    </reaction>
</comment>
<dbReference type="PANTHER" id="PTHR43175:SF3">
    <property type="entry name" value="CARBON DISULFIDE HYDROLASE"/>
    <property type="match status" value="1"/>
</dbReference>
<dbReference type="SMART" id="SM00947">
    <property type="entry name" value="Pro_CA"/>
    <property type="match status" value="1"/>
</dbReference>
<feature type="binding site" evidence="6">
    <location>
        <position position="38"/>
    </location>
    <ligand>
        <name>Zn(2+)</name>
        <dbReference type="ChEBI" id="CHEBI:29105"/>
    </ligand>
</feature>
<dbReference type="InterPro" id="IPR036874">
    <property type="entry name" value="Carbonic_anhydrase_sf"/>
</dbReference>
<keyword evidence="4 6" id="KW-0862">Zinc</keyword>
<evidence type="ECO:0000256" key="5">
    <source>
        <dbReference type="ARBA" id="ARBA00048348"/>
    </source>
</evidence>
<dbReference type="EC" id="4.2.1.1" evidence="2"/>